<feature type="chain" id="PRO_5038777814" evidence="3">
    <location>
        <begin position="24"/>
        <end position="267"/>
    </location>
</feature>
<organism evidence="5 6">
    <name type="scientific">Candidatus Fimadaptatus faecigallinarum</name>
    <dbReference type="NCBI Taxonomy" id="2840814"/>
    <lineage>
        <taxon>Bacteria</taxon>
        <taxon>Bacillati</taxon>
        <taxon>Bacillota</taxon>
        <taxon>Clostridia</taxon>
        <taxon>Eubacteriales</taxon>
        <taxon>Candidatus Fimadaptatus</taxon>
    </lineage>
</organism>
<dbReference type="Proteomes" id="UP000824123">
    <property type="component" value="Unassembled WGS sequence"/>
</dbReference>
<dbReference type="PANTHER" id="PTHR36530">
    <property type="entry name" value="INHIBITOR OF CYSTEINE PEPTIDASE"/>
    <property type="match status" value="1"/>
</dbReference>
<feature type="signal peptide" evidence="3">
    <location>
        <begin position="1"/>
        <end position="23"/>
    </location>
</feature>
<dbReference type="InterPro" id="IPR018990">
    <property type="entry name" value="Prot_inh_I42_chagasin"/>
</dbReference>
<protein>
    <submittedName>
        <fullName evidence="5">Protease inhibitor I42 family protein</fullName>
    </submittedName>
</protein>
<dbReference type="Pfam" id="PF09394">
    <property type="entry name" value="Inhibitor_I42"/>
    <property type="match status" value="1"/>
</dbReference>
<evidence type="ECO:0000256" key="1">
    <source>
        <dbReference type="ARBA" id="ARBA00022690"/>
    </source>
</evidence>
<dbReference type="SUPFAM" id="SSF141066">
    <property type="entry name" value="ICP-like"/>
    <property type="match status" value="1"/>
</dbReference>
<sequence>MKKLLMSVLTLVLALVLALPAFAEEAETDAWYSLEDEVLTVTLPLSVIDELSNNAQVDPAPSYDVEAIDSPQGIFELITSEIQDDCWVGSYRVVADYDGAVTLTFTTTCDGNIWSRYALDILISESSIEVVDENKPWFGIYDGNLRLSLPANSTTGYTWKYEISDPDMLEPVKDEYVQDAAQQTMVGAGGIWTAEFDGAGAGEVKLTLRYCRDWEDQQPAQEYSLQLNVAENGDVTIASVETIVTEVDDMFIDSVTTETPSEPEPVE</sequence>
<keyword evidence="1" id="KW-0646">Protease inhibitor</keyword>
<dbReference type="InterPro" id="IPR036331">
    <property type="entry name" value="Chagasin-like_sf"/>
</dbReference>
<name>A0A9D1LQR8_9FIRM</name>
<feature type="domain" description="Proteinase inhibitor I42 chagasin" evidence="4">
    <location>
        <begin position="145"/>
        <end position="227"/>
    </location>
</feature>
<dbReference type="GO" id="GO:0004869">
    <property type="term" value="F:cysteine-type endopeptidase inhibitor activity"/>
    <property type="evidence" value="ECO:0007669"/>
    <property type="project" value="UniProtKB-KW"/>
</dbReference>
<accession>A0A9D1LQR8</accession>
<reference evidence="5" key="2">
    <citation type="journal article" date="2021" name="PeerJ">
        <title>Extensive microbial diversity within the chicken gut microbiome revealed by metagenomics and culture.</title>
        <authorList>
            <person name="Gilroy R."/>
            <person name="Ravi A."/>
            <person name="Getino M."/>
            <person name="Pursley I."/>
            <person name="Horton D.L."/>
            <person name="Alikhan N.F."/>
            <person name="Baker D."/>
            <person name="Gharbi K."/>
            <person name="Hall N."/>
            <person name="Watson M."/>
            <person name="Adriaenssens E.M."/>
            <person name="Foster-Nyarko E."/>
            <person name="Jarju S."/>
            <person name="Secka A."/>
            <person name="Antonio M."/>
            <person name="Oren A."/>
            <person name="Chaudhuri R.R."/>
            <person name="La Ragione R."/>
            <person name="Hildebrand F."/>
            <person name="Pallen M.J."/>
        </authorList>
    </citation>
    <scope>NUCLEOTIDE SEQUENCE</scope>
    <source>
        <strain evidence="5">ChiSxjej2B14-8506</strain>
    </source>
</reference>
<dbReference type="EMBL" id="DVNK01000027">
    <property type="protein sequence ID" value="HIU46338.1"/>
    <property type="molecule type" value="Genomic_DNA"/>
</dbReference>
<gene>
    <name evidence="5" type="ORF">IAC59_03650</name>
</gene>
<dbReference type="Gene3D" id="2.60.40.2020">
    <property type="match status" value="1"/>
</dbReference>
<evidence type="ECO:0000259" key="4">
    <source>
        <dbReference type="Pfam" id="PF09394"/>
    </source>
</evidence>
<keyword evidence="3" id="KW-0732">Signal</keyword>
<dbReference type="PANTHER" id="PTHR36530:SF1">
    <property type="entry name" value="AMOEBIASIN-1"/>
    <property type="match status" value="1"/>
</dbReference>
<proteinExistence type="predicted"/>
<keyword evidence="2" id="KW-0789">Thiol protease inhibitor</keyword>
<evidence type="ECO:0000313" key="5">
    <source>
        <dbReference type="EMBL" id="HIU46338.1"/>
    </source>
</evidence>
<evidence type="ECO:0000313" key="6">
    <source>
        <dbReference type="Proteomes" id="UP000824123"/>
    </source>
</evidence>
<comment type="caution">
    <text evidence="5">The sequence shown here is derived from an EMBL/GenBank/DDBJ whole genome shotgun (WGS) entry which is preliminary data.</text>
</comment>
<dbReference type="AlphaFoldDB" id="A0A9D1LQR8"/>
<evidence type="ECO:0000256" key="3">
    <source>
        <dbReference type="SAM" id="SignalP"/>
    </source>
</evidence>
<dbReference type="InterPro" id="IPR052781">
    <property type="entry name" value="Cys_protease_inhibitor_I42"/>
</dbReference>
<evidence type="ECO:0000256" key="2">
    <source>
        <dbReference type="ARBA" id="ARBA00022704"/>
    </source>
</evidence>
<reference evidence="5" key="1">
    <citation type="submission" date="2020-10" db="EMBL/GenBank/DDBJ databases">
        <authorList>
            <person name="Gilroy R."/>
        </authorList>
    </citation>
    <scope>NUCLEOTIDE SEQUENCE</scope>
    <source>
        <strain evidence="5">ChiSxjej2B14-8506</strain>
    </source>
</reference>